<evidence type="ECO:0000313" key="2">
    <source>
        <dbReference type="EMBL" id="KAK4245732.1"/>
    </source>
</evidence>
<organism evidence="2 3">
    <name type="scientific">Corynascus novoguineensis</name>
    <dbReference type="NCBI Taxonomy" id="1126955"/>
    <lineage>
        <taxon>Eukaryota</taxon>
        <taxon>Fungi</taxon>
        <taxon>Dikarya</taxon>
        <taxon>Ascomycota</taxon>
        <taxon>Pezizomycotina</taxon>
        <taxon>Sordariomycetes</taxon>
        <taxon>Sordariomycetidae</taxon>
        <taxon>Sordariales</taxon>
        <taxon>Chaetomiaceae</taxon>
        <taxon>Corynascus</taxon>
    </lineage>
</organism>
<reference evidence="2" key="1">
    <citation type="journal article" date="2023" name="Mol. Phylogenet. Evol.">
        <title>Genome-scale phylogeny and comparative genomics of the fungal order Sordariales.</title>
        <authorList>
            <person name="Hensen N."/>
            <person name="Bonometti L."/>
            <person name="Westerberg I."/>
            <person name="Brannstrom I.O."/>
            <person name="Guillou S."/>
            <person name="Cros-Aarteil S."/>
            <person name="Calhoun S."/>
            <person name="Haridas S."/>
            <person name="Kuo A."/>
            <person name="Mondo S."/>
            <person name="Pangilinan J."/>
            <person name="Riley R."/>
            <person name="LaButti K."/>
            <person name="Andreopoulos B."/>
            <person name="Lipzen A."/>
            <person name="Chen C."/>
            <person name="Yan M."/>
            <person name="Daum C."/>
            <person name="Ng V."/>
            <person name="Clum A."/>
            <person name="Steindorff A."/>
            <person name="Ohm R.A."/>
            <person name="Martin F."/>
            <person name="Silar P."/>
            <person name="Natvig D.O."/>
            <person name="Lalanne C."/>
            <person name="Gautier V."/>
            <person name="Ament-Velasquez S.L."/>
            <person name="Kruys A."/>
            <person name="Hutchinson M.I."/>
            <person name="Powell A.J."/>
            <person name="Barry K."/>
            <person name="Miller A.N."/>
            <person name="Grigoriev I.V."/>
            <person name="Debuchy R."/>
            <person name="Gladieux P."/>
            <person name="Hiltunen Thoren M."/>
            <person name="Johannesson H."/>
        </authorList>
    </citation>
    <scope>NUCLEOTIDE SEQUENCE</scope>
    <source>
        <strain evidence="2">CBS 359.72</strain>
    </source>
</reference>
<protein>
    <submittedName>
        <fullName evidence="2">Uncharacterized protein</fullName>
    </submittedName>
</protein>
<keyword evidence="1" id="KW-0732">Signal</keyword>
<evidence type="ECO:0000313" key="3">
    <source>
        <dbReference type="Proteomes" id="UP001303647"/>
    </source>
</evidence>
<feature type="chain" id="PRO_5042835754" evidence="1">
    <location>
        <begin position="22"/>
        <end position="176"/>
    </location>
</feature>
<proteinExistence type="predicted"/>
<sequence>MAKLALSLAALVMSTATLVAAAPSAAQTSKTTFSFAEWVEDLIAHPDTALSADEAIAAAHAADVVGSAGGLRARAPSCDVSFPSANARDAAACVDDLAAKGRNGVQCVVETVSYFCQIGGAEIVGVSGGGRQSANCNDIARTAGLIFDSCWRADDTVKGSELCITNNRLMVHIAGR</sequence>
<name>A0AAN7HHI7_9PEZI</name>
<dbReference type="EMBL" id="MU857692">
    <property type="protein sequence ID" value="KAK4245732.1"/>
    <property type="molecule type" value="Genomic_DNA"/>
</dbReference>
<accession>A0AAN7HHI7</accession>
<feature type="signal peptide" evidence="1">
    <location>
        <begin position="1"/>
        <end position="21"/>
    </location>
</feature>
<keyword evidence="3" id="KW-1185">Reference proteome</keyword>
<comment type="caution">
    <text evidence="2">The sequence shown here is derived from an EMBL/GenBank/DDBJ whole genome shotgun (WGS) entry which is preliminary data.</text>
</comment>
<dbReference type="PANTHER" id="PTHR39603:SF1">
    <property type="entry name" value="CYANOVIRIN-N DOMAIN-CONTAINING PROTEIN"/>
    <property type="match status" value="1"/>
</dbReference>
<evidence type="ECO:0000256" key="1">
    <source>
        <dbReference type="SAM" id="SignalP"/>
    </source>
</evidence>
<dbReference type="AlphaFoldDB" id="A0AAN7HHI7"/>
<dbReference type="PANTHER" id="PTHR39603">
    <property type="entry name" value="CYANOVIRIN-N DOMAIN-CONTAINING PROTEIN"/>
    <property type="match status" value="1"/>
</dbReference>
<gene>
    <name evidence="2" type="ORF">C7999DRAFT_16096</name>
</gene>
<dbReference type="Proteomes" id="UP001303647">
    <property type="component" value="Unassembled WGS sequence"/>
</dbReference>
<reference evidence="2" key="2">
    <citation type="submission" date="2023-05" db="EMBL/GenBank/DDBJ databases">
        <authorList>
            <consortium name="Lawrence Berkeley National Laboratory"/>
            <person name="Steindorff A."/>
            <person name="Hensen N."/>
            <person name="Bonometti L."/>
            <person name="Westerberg I."/>
            <person name="Brannstrom I.O."/>
            <person name="Guillou S."/>
            <person name="Cros-Aarteil S."/>
            <person name="Calhoun S."/>
            <person name="Haridas S."/>
            <person name="Kuo A."/>
            <person name="Mondo S."/>
            <person name="Pangilinan J."/>
            <person name="Riley R."/>
            <person name="Labutti K."/>
            <person name="Andreopoulos B."/>
            <person name="Lipzen A."/>
            <person name="Chen C."/>
            <person name="Yanf M."/>
            <person name="Daum C."/>
            <person name="Ng V."/>
            <person name="Clum A."/>
            <person name="Ohm R."/>
            <person name="Martin F."/>
            <person name="Silar P."/>
            <person name="Natvig D."/>
            <person name="Lalanne C."/>
            <person name="Gautier V."/>
            <person name="Ament-Velasquez S.L."/>
            <person name="Kruys A."/>
            <person name="Hutchinson M.I."/>
            <person name="Powell A.J."/>
            <person name="Barry K."/>
            <person name="Miller A.N."/>
            <person name="Grigoriev I.V."/>
            <person name="Debuchy R."/>
            <person name="Gladieux P."/>
            <person name="Thoren M.H."/>
            <person name="Johannesson H."/>
        </authorList>
    </citation>
    <scope>NUCLEOTIDE SEQUENCE</scope>
    <source>
        <strain evidence="2">CBS 359.72</strain>
    </source>
</reference>